<dbReference type="Pfam" id="PF04984">
    <property type="entry name" value="Phage_sheath_1"/>
    <property type="match status" value="1"/>
</dbReference>
<dbReference type="RefSeq" id="WP_148457928.1">
    <property type="nucleotide sequence ID" value="NZ_VSDO01000006.1"/>
</dbReference>
<evidence type="ECO:0000259" key="2">
    <source>
        <dbReference type="Pfam" id="PF04984"/>
    </source>
</evidence>
<dbReference type="Gene3D" id="3.30.1370.220">
    <property type="match status" value="1"/>
</dbReference>
<evidence type="ECO:0000259" key="3">
    <source>
        <dbReference type="Pfam" id="PF17482"/>
    </source>
</evidence>
<feature type="domain" description="Tail sheath protein subtilisin-like" evidence="2">
    <location>
        <begin position="101"/>
        <end position="255"/>
    </location>
</feature>
<organism evidence="4 5">
    <name type="scientific">Paenibacillus faecis</name>
    <dbReference type="NCBI Taxonomy" id="862114"/>
    <lineage>
        <taxon>Bacteria</taxon>
        <taxon>Bacillati</taxon>
        <taxon>Bacillota</taxon>
        <taxon>Bacilli</taxon>
        <taxon>Bacillales</taxon>
        <taxon>Paenibacillaceae</taxon>
        <taxon>Paenibacillus</taxon>
    </lineage>
</organism>
<protein>
    <submittedName>
        <fullName evidence="4">Phage tail sheath protein</fullName>
    </submittedName>
</protein>
<keyword evidence="5" id="KW-1185">Reference proteome</keyword>
<feature type="domain" description="Tail sheath protein C-terminal" evidence="3">
    <location>
        <begin position="262"/>
        <end position="355"/>
    </location>
</feature>
<dbReference type="OrthoDB" id="89060at2"/>
<reference evidence="4 5" key="1">
    <citation type="submission" date="2019-08" db="EMBL/GenBank/DDBJ databases">
        <title>Genome sequencing of Paenibacillus faecis DSM 23593(T).</title>
        <authorList>
            <person name="Kook J.-K."/>
            <person name="Park S.-N."/>
            <person name="Lim Y.K."/>
        </authorList>
    </citation>
    <scope>NUCLEOTIDE SEQUENCE [LARGE SCALE GENOMIC DNA]</scope>
    <source>
        <strain evidence="4 5">DSM 23593</strain>
    </source>
</reference>
<dbReference type="Pfam" id="PF17482">
    <property type="entry name" value="Phage_sheath_1C"/>
    <property type="match status" value="1"/>
</dbReference>
<sequence>MSGSWEPTSLPVRPGLYIRFEEAAAAQIKGGARGTVALPLLKYKNAADAKKFFTVEKVKEAADWFGEENIDPIRLILLGGAKEVLVYTVPAPPAPAEGKEAAVDYTAIRDAFSTRQFNVFVYPSEIPSAEQKALKEWCAGNREDEGKHFITVIGGTAEEDQKPDAGNTRSGLVKDDYVVNLVTGVEIDGKTYSSARYAPYVAGLIAGTGINKSITYSPVYANDVTKRLRKTEINAALEKGSLVLVHDGEKVKVEQGLVTSGKKIRAMRARQAISTDITKAAADSYIGKLDNNADGQAALISAIKAYLERLQLNNVLTDIVVTLDPDLKSEGDAVYLLIAFTEVDSMERIFLTIRV</sequence>
<dbReference type="Gene3D" id="3.40.50.11790">
    <property type="match status" value="1"/>
</dbReference>
<gene>
    <name evidence="4" type="ORF">FRY98_27695</name>
</gene>
<dbReference type="InterPro" id="IPR020287">
    <property type="entry name" value="Tail_sheath_C"/>
</dbReference>
<name>A0A5D0CLG2_9BACL</name>
<dbReference type="InterPro" id="IPR035089">
    <property type="entry name" value="Phage_sheath_subtilisin"/>
</dbReference>
<dbReference type="Gene3D" id="3.10.450.690">
    <property type="match status" value="1"/>
</dbReference>
<accession>A0A5D0CLG2</accession>
<evidence type="ECO:0000313" key="4">
    <source>
        <dbReference type="EMBL" id="TYA10360.1"/>
    </source>
</evidence>
<dbReference type="Proteomes" id="UP000325218">
    <property type="component" value="Unassembled WGS sequence"/>
</dbReference>
<proteinExistence type="inferred from homology"/>
<dbReference type="AlphaFoldDB" id="A0A5D0CLG2"/>
<comment type="similarity">
    <text evidence="1">Belongs to the myoviridae tail sheath protein family.</text>
</comment>
<evidence type="ECO:0000256" key="1">
    <source>
        <dbReference type="ARBA" id="ARBA00008005"/>
    </source>
</evidence>
<evidence type="ECO:0000313" key="5">
    <source>
        <dbReference type="Proteomes" id="UP000325218"/>
    </source>
</evidence>
<comment type="caution">
    <text evidence="4">The sequence shown here is derived from an EMBL/GenBank/DDBJ whole genome shotgun (WGS) entry which is preliminary data.</text>
</comment>
<dbReference type="EMBL" id="VSDO01000006">
    <property type="protein sequence ID" value="TYA10360.1"/>
    <property type="molecule type" value="Genomic_DNA"/>
</dbReference>